<proteinExistence type="predicted"/>
<dbReference type="Proteomes" id="UP000035009">
    <property type="component" value="Unassembled WGS sequence"/>
</dbReference>
<evidence type="ECO:0000256" key="1">
    <source>
        <dbReference type="SAM" id="Phobius"/>
    </source>
</evidence>
<keyword evidence="3" id="KW-1185">Reference proteome</keyword>
<feature type="transmembrane region" description="Helical" evidence="1">
    <location>
        <begin position="75"/>
        <end position="99"/>
    </location>
</feature>
<accession>M3TDY8</accession>
<sequence>MLSVLAWVMLLVVSGYSVLYSTSFVMGTANCSGDNVCDADLLGPAMGTVSIGVLLALIAAVSGSVYCIRRRRYSFYWPIISTVVVIACLYIGAAIATAAGPQ</sequence>
<evidence type="ECO:0000313" key="2">
    <source>
        <dbReference type="EMBL" id="GAC79641.1"/>
    </source>
</evidence>
<dbReference type="AlphaFoldDB" id="M3TDY8"/>
<evidence type="ECO:0008006" key="4">
    <source>
        <dbReference type="Google" id="ProtNLM"/>
    </source>
</evidence>
<dbReference type="STRING" id="410332.SAMN04488550_3175"/>
<protein>
    <recommendedName>
        <fullName evidence="4">Vitamin K epoxide reductase domain-containing protein</fullName>
    </recommendedName>
</protein>
<reference evidence="2 3" key="1">
    <citation type="submission" date="2013-02" db="EMBL/GenBank/DDBJ databases">
        <title>Whole genome shotgun sequence of Gordonia malaquae NBRC 108250.</title>
        <authorList>
            <person name="Yoshida I."/>
            <person name="Hosoyama A."/>
            <person name="Tsuchikane K."/>
            <person name="Ando Y."/>
            <person name="Baba S."/>
            <person name="Ohji S."/>
            <person name="Hamada M."/>
            <person name="Tamura T."/>
            <person name="Yamazoe A."/>
            <person name="Yamazaki S."/>
            <person name="Fujita N."/>
        </authorList>
    </citation>
    <scope>NUCLEOTIDE SEQUENCE [LARGE SCALE GENOMIC DNA]</scope>
    <source>
        <strain evidence="2 3">NBRC 108250</strain>
    </source>
</reference>
<organism evidence="2 3">
    <name type="scientific">Gordonia malaquae NBRC 108250</name>
    <dbReference type="NCBI Taxonomy" id="1223542"/>
    <lineage>
        <taxon>Bacteria</taxon>
        <taxon>Bacillati</taxon>
        <taxon>Actinomycetota</taxon>
        <taxon>Actinomycetes</taxon>
        <taxon>Mycobacteriales</taxon>
        <taxon>Gordoniaceae</taxon>
        <taxon>Gordonia</taxon>
    </lineage>
</organism>
<name>M3TDY8_GORML</name>
<keyword evidence="1" id="KW-0812">Transmembrane</keyword>
<keyword evidence="1" id="KW-0472">Membrane</keyword>
<dbReference type="EMBL" id="BAOP01000011">
    <property type="protein sequence ID" value="GAC79641.1"/>
    <property type="molecule type" value="Genomic_DNA"/>
</dbReference>
<keyword evidence="1" id="KW-1133">Transmembrane helix</keyword>
<gene>
    <name evidence="2" type="ORF">GM1_011_00690</name>
</gene>
<evidence type="ECO:0000313" key="3">
    <source>
        <dbReference type="Proteomes" id="UP000035009"/>
    </source>
</evidence>
<comment type="caution">
    <text evidence="2">The sequence shown here is derived from an EMBL/GenBank/DDBJ whole genome shotgun (WGS) entry which is preliminary data.</text>
</comment>
<feature type="transmembrane region" description="Helical" evidence="1">
    <location>
        <begin position="49"/>
        <end position="68"/>
    </location>
</feature>